<dbReference type="AlphaFoldDB" id="A0A8R1TPQ2"/>
<keyword evidence="1" id="KW-0677">Repeat</keyword>
<dbReference type="PANTHER" id="PTHR24637">
    <property type="entry name" value="COLLAGEN"/>
    <property type="match status" value="1"/>
</dbReference>
<sequence>MNRIFGVTMSTQPCYVCHIGANVMQLFATYVISDRKRNRILSNKIGNIWRKITRTVANFDATDIFLKHDKRQVAACCGCGISPPSKPGHLGLNGKNGINSKTVNPGKDASDAAKGHSPAIPQGPARRCGPKGPPGKPGLVEYTAKDALRGPPGLQGQIGFPGTPGISGRFVIL</sequence>
<dbReference type="EMBL" id="CMVM020000064">
    <property type="status" value="NOT_ANNOTATED_CDS"/>
    <property type="molecule type" value="Genomic_DNA"/>
</dbReference>
<evidence type="ECO:0000313" key="4">
    <source>
        <dbReference type="Proteomes" id="UP000024404"/>
    </source>
</evidence>
<accession>A0A8R1TPQ2</accession>
<dbReference type="Proteomes" id="UP000024404">
    <property type="component" value="Unassembled WGS sequence"/>
</dbReference>
<reference evidence="3" key="2">
    <citation type="submission" date="2022-06" db="UniProtKB">
        <authorList>
            <consortium name="EnsemblMetazoa"/>
        </authorList>
    </citation>
    <scope>IDENTIFICATION</scope>
</reference>
<evidence type="ECO:0000313" key="3">
    <source>
        <dbReference type="EnsemblMetazoa" id="OVOC2032.1"/>
    </source>
</evidence>
<evidence type="ECO:0008006" key="5">
    <source>
        <dbReference type="Google" id="ProtNLM"/>
    </source>
</evidence>
<dbReference type="EnsemblMetazoa" id="OVOC2032.1">
    <property type="protein sequence ID" value="OVOC2032.1"/>
    <property type="gene ID" value="WBGene00238841"/>
</dbReference>
<feature type="region of interest" description="Disordered" evidence="2">
    <location>
        <begin position="102"/>
        <end position="138"/>
    </location>
</feature>
<dbReference type="PANTHER" id="PTHR24637:SF421">
    <property type="entry name" value="CUTICLE COLLAGEN DPY-2"/>
    <property type="match status" value="1"/>
</dbReference>
<evidence type="ECO:0000256" key="2">
    <source>
        <dbReference type="SAM" id="MobiDB-lite"/>
    </source>
</evidence>
<keyword evidence="4" id="KW-1185">Reference proteome</keyword>
<protein>
    <recommendedName>
        <fullName evidence="5">Nematode cuticle collagen N-terminal domain-containing protein</fullName>
    </recommendedName>
</protein>
<name>A0A8R1TPQ2_ONCVO</name>
<organism evidence="3 4">
    <name type="scientific">Onchocerca volvulus</name>
    <dbReference type="NCBI Taxonomy" id="6282"/>
    <lineage>
        <taxon>Eukaryota</taxon>
        <taxon>Metazoa</taxon>
        <taxon>Ecdysozoa</taxon>
        <taxon>Nematoda</taxon>
        <taxon>Chromadorea</taxon>
        <taxon>Rhabditida</taxon>
        <taxon>Spirurina</taxon>
        <taxon>Spiruromorpha</taxon>
        <taxon>Filarioidea</taxon>
        <taxon>Onchocercidae</taxon>
        <taxon>Onchocerca</taxon>
    </lineage>
</organism>
<evidence type="ECO:0000256" key="1">
    <source>
        <dbReference type="ARBA" id="ARBA00022737"/>
    </source>
</evidence>
<proteinExistence type="predicted"/>
<reference evidence="4" key="1">
    <citation type="submission" date="2013-10" db="EMBL/GenBank/DDBJ databases">
        <title>Genome sequencing of Onchocerca volvulus.</title>
        <authorList>
            <person name="Cotton J."/>
            <person name="Tsai J."/>
            <person name="Stanley E."/>
            <person name="Tracey A."/>
            <person name="Holroyd N."/>
            <person name="Lustigman S."/>
            <person name="Berriman M."/>
        </authorList>
    </citation>
    <scope>NUCLEOTIDE SEQUENCE</scope>
</reference>